<dbReference type="Proteomes" id="UP001189624">
    <property type="component" value="Chromosome 4"/>
</dbReference>
<reference evidence="1" key="1">
    <citation type="submission" date="2023-10" db="EMBL/GenBank/DDBJ databases">
        <authorList>
            <person name="Domelevo Entfellner J.-B."/>
        </authorList>
    </citation>
    <scope>NUCLEOTIDE SEQUENCE</scope>
</reference>
<evidence type="ECO:0000313" key="1">
    <source>
        <dbReference type="EMBL" id="CAJ1949495.1"/>
    </source>
</evidence>
<name>A0AA86SAW5_9FABA</name>
<dbReference type="AlphaFoldDB" id="A0AA86SAW5"/>
<organism evidence="1 2">
    <name type="scientific">Sphenostylis stenocarpa</name>
    <dbReference type="NCBI Taxonomy" id="92480"/>
    <lineage>
        <taxon>Eukaryota</taxon>
        <taxon>Viridiplantae</taxon>
        <taxon>Streptophyta</taxon>
        <taxon>Embryophyta</taxon>
        <taxon>Tracheophyta</taxon>
        <taxon>Spermatophyta</taxon>
        <taxon>Magnoliopsida</taxon>
        <taxon>eudicotyledons</taxon>
        <taxon>Gunneridae</taxon>
        <taxon>Pentapetalae</taxon>
        <taxon>rosids</taxon>
        <taxon>fabids</taxon>
        <taxon>Fabales</taxon>
        <taxon>Fabaceae</taxon>
        <taxon>Papilionoideae</taxon>
        <taxon>50 kb inversion clade</taxon>
        <taxon>NPAAA clade</taxon>
        <taxon>indigoferoid/millettioid clade</taxon>
        <taxon>Phaseoleae</taxon>
        <taxon>Sphenostylis</taxon>
    </lineage>
</organism>
<dbReference type="PANTHER" id="PTHR39104:SF1">
    <property type="entry name" value="AMINO ACID-LIGASE"/>
    <property type="match status" value="1"/>
</dbReference>
<accession>A0AA86SAW5</accession>
<proteinExistence type="predicted"/>
<keyword evidence="2" id="KW-1185">Reference proteome</keyword>
<evidence type="ECO:0000313" key="2">
    <source>
        <dbReference type="Proteomes" id="UP001189624"/>
    </source>
</evidence>
<dbReference type="PANTHER" id="PTHR39104">
    <property type="entry name" value="AMINO ACID-LIGASE"/>
    <property type="match status" value="1"/>
</dbReference>
<dbReference type="Gramene" id="rna-AYBTSS11_LOCUS13752">
    <property type="protein sequence ID" value="CAJ1949495.1"/>
    <property type="gene ID" value="gene-AYBTSS11_LOCUS13752"/>
</dbReference>
<gene>
    <name evidence="1" type="ORF">AYBTSS11_LOCUS13752</name>
</gene>
<dbReference type="EMBL" id="OY731401">
    <property type="protein sequence ID" value="CAJ1949495.1"/>
    <property type="molecule type" value="Genomic_DNA"/>
</dbReference>
<protein>
    <submittedName>
        <fullName evidence="1">Uncharacterized protein</fullName>
    </submittedName>
</protein>
<sequence>MSGKKPRELNIKLLCPSLSKVAQVVAWEDQRIDLGFISRAFGLDPSSLRLNGHFISRGVDLIASSLTWNSVLSFFSAKGLSTGKDQCDALVVTGKLCKIGLKRMSIWLSLFPFFFEILMMCGRHDSLNFQSGIGKIMENENAGNIKGIQPEAINLFKSKKLKESTSGDILNGQSCKRKQLLEDVNLFKKLKINEDKSGKFSIHYIFFTKVAKLLLIFEIKLMISVAALHATSLHAAMQVESPSGRTFNPERHTLKTQVASPVARLFNPERTRKFNHFPRIHSNVIDIFETPTEAVSTDVNT</sequence>